<protein>
    <submittedName>
        <fullName evidence="2">Relaxase/mobilization nuclease domain-containing protein</fullName>
    </submittedName>
</protein>
<dbReference type="RefSeq" id="WP_380606600.1">
    <property type="nucleotide sequence ID" value="NZ_JBHSDU010000015.1"/>
</dbReference>
<proteinExistence type="predicted"/>
<evidence type="ECO:0000313" key="2">
    <source>
        <dbReference type="EMBL" id="MFC4314985.1"/>
    </source>
</evidence>
<gene>
    <name evidence="2" type="ORF">ACFPN2_38360</name>
</gene>
<dbReference type="Gene3D" id="3.30.930.30">
    <property type="match status" value="1"/>
</dbReference>
<accession>A0ABV8T763</accession>
<dbReference type="Pfam" id="PF03432">
    <property type="entry name" value="Relaxase"/>
    <property type="match status" value="1"/>
</dbReference>
<dbReference type="Proteomes" id="UP001595904">
    <property type="component" value="Unassembled WGS sequence"/>
</dbReference>
<name>A0ABV8T763_9GAMM</name>
<dbReference type="InterPro" id="IPR005094">
    <property type="entry name" value="Endonuclease_MobA/VirD2"/>
</dbReference>
<comment type="caution">
    <text evidence="2">The sequence shown here is derived from an EMBL/GenBank/DDBJ whole genome shotgun (WGS) entry which is preliminary data.</text>
</comment>
<reference evidence="3" key="1">
    <citation type="journal article" date="2019" name="Int. J. Syst. Evol. Microbiol.">
        <title>The Global Catalogue of Microorganisms (GCM) 10K type strain sequencing project: providing services to taxonomists for standard genome sequencing and annotation.</title>
        <authorList>
            <consortium name="The Broad Institute Genomics Platform"/>
            <consortium name="The Broad Institute Genome Sequencing Center for Infectious Disease"/>
            <person name="Wu L."/>
            <person name="Ma J."/>
        </authorList>
    </citation>
    <scope>NUCLEOTIDE SEQUENCE [LARGE SCALE GENOMIC DNA]</scope>
    <source>
        <strain evidence="3">CGMCC 1.10759</strain>
    </source>
</reference>
<dbReference type="EMBL" id="JBHSDU010000015">
    <property type="protein sequence ID" value="MFC4314985.1"/>
    <property type="molecule type" value="Genomic_DNA"/>
</dbReference>
<keyword evidence="3" id="KW-1185">Reference proteome</keyword>
<sequence>MKPLRLRGRPLFDLESHGRAGPAERLHLTAAQIDQIGRTVRRVPEVMIKVSSGKGSSTSRGVNAHFHYISRAGEREIETDDGERLLGRESVQRLVDDWDLDLDEDRQRRGLFVFYRRKPPKLVRRIIFSMPAGTPPEKLLAAVRDFARDKFYLKHRYAMALHTDKPHPHVHVTLKAVSESGSRIDIRRATLRDWRQEFARHLRAHGVEANATDRRIRGQSRAPKLDSIFRAARRGESSHVTSRISDIVHDLNAGSLDEPRAARLQRTRTEVVRGWQVVRHLLITEGRHQLAGQVSKFVSQMSPPRTDKQWLLSDVLNASTEPISRTTDRDSSVERSR</sequence>
<evidence type="ECO:0000313" key="3">
    <source>
        <dbReference type="Proteomes" id="UP001595904"/>
    </source>
</evidence>
<organism evidence="2 3">
    <name type="scientific">Steroidobacter flavus</name>
    <dbReference type="NCBI Taxonomy" id="1842136"/>
    <lineage>
        <taxon>Bacteria</taxon>
        <taxon>Pseudomonadati</taxon>
        <taxon>Pseudomonadota</taxon>
        <taxon>Gammaproteobacteria</taxon>
        <taxon>Steroidobacterales</taxon>
        <taxon>Steroidobacteraceae</taxon>
        <taxon>Steroidobacter</taxon>
    </lineage>
</organism>
<feature type="domain" description="MobA/VirD2-like nuclease" evidence="1">
    <location>
        <begin position="117"/>
        <end position="206"/>
    </location>
</feature>
<evidence type="ECO:0000259" key="1">
    <source>
        <dbReference type="Pfam" id="PF03432"/>
    </source>
</evidence>